<gene>
    <name evidence="2" type="ORF">YASMINEVIRUS_463</name>
</gene>
<accession>A0A5K0U865</accession>
<keyword evidence="3" id="KW-1185">Reference proteome</keyword>
<name>A0A5K0U865_9VIRU</name>
<feature type="transmembrane region" description="Helical" evidence="1">
    <location>
        <begin position="20"/>
        <end position="42"/>
    </location>
</feature>
<dbReference type="Proteomes" id="UP000594342">
    <property type="component" value="Unassembled WGS sequence"/>
</dbReference>
<evidence type="ECO:0000313" key="2">
    <source>
        <dbReference type="EMBL" id="VBB18000.1"/>
    </source>
</evidence>
<dbReference type="EMBL" id="UPSH01000001">
    <property type="protein sequence ID" value="VBB18000.1"/>
    <property type="molecule type" value="Genomic_DNA"/>
</dbReference>
<evidence type="ECO:0000256" key="1">
    <source>
        <dbReference type="SAM" id="Phobius"/>
    </source>
</evidence>
<evidence type="ECO:0000313" key="3">
    <source>
        <dbReference type="Proteomes" id="UP000594342"/>
    </source>
</evidence>
<keyword evidence="1" id="KW-0812">Transmembrane</keyword>
<keyword evidence="1" id="KW-0472">Membrane</keyword>
<feature type="transmembrane region" description="Helical" evidence="1">
    <location>
        <begin position="108"/>
        <end position="129"/>
    </location>
</feature>
<keyword evidence="1" id="KW-1133">Transmembrane helix</keyword>
<comment type="caution">
    <text evidence="2">The sequence shown here is derived from an EMBL/GenBank/DDBJ whole genome shotgun (WGS) entry which is preliminary data.</text>
</comment>
<organism evidence="2 3">
    <name type="scientific">Yasminevirus sp. GU-2018</name>
    <dbReference type="NCBI Taxonomy" id="2420051"/>
    <lineage>
        <taxon>Viruses</taxon>
        <taxon>Varidnaviria</taxon>
        <taxon>Bamfordvirae</taxon>
        <taxon>Nucleocytoviricota</taxon>
        <taxon>Megaviricetes</taxon>
        <taxon>Imitervirales</taxon>
        <taxon>Mimiviridae</taxon>
        <taxon>Klosneuvirinae</taxon>
        <taxon>Yasminevirus</taxon>
        <taxon>Yasminevirus saudimassiliense</taxon>
    </lineage>
</organism>
<sequence>MADVGTNLSLTGESHSEVFVSSNMIVVFANIIFFMIVQTLFFKYVASKQFNIVLEDKADIVEQYLKHDSKANLIYKKFRESGDAKTLRELAEKQEAERESINTSNTMMWIGIPFIIGVLFLVFFVGRLYFKSEVWDSVDTILLSFVVFAYATEILFYLGIVRKYQFYGDQSIYSNVYSEINDNVNKEPVTPEGKKLQANLEEMVSKISQIGGDASTYLAKVRKFYNDNKEKFAGVDEHYVIAYVKNRATNVTDFVNFNTLNMVGKYTDRSFNKATVEQEREAN</sequence>
<proteinExistence type="predicted"/>
<feature type="transmembrane region" description="Helical" evidence="1">
    <location>
        <begin position="141"/>
        <end position="160"/>
    </location>
</feature>
<reference evidence="2 3" key="1">
    <citation type="submission" date="2018-10" db="EMBL/GenBank/DDBJ databases">
        <authorList>
            <consortium name="IHU Genomes"/>
        </authorList>
    </citation>
    <scope>NUCLEOTIDE SEQUENCE [LARGE SCALE GENOMIC DNA]</scope>
    <source>
        <strain evidence="2 3">A1</strain>
    </source>
</reference>
<protein>
    <submittedName>
        <fullName evidence="2">Uncharacterized protein</fullName>
    </submittedName>
</protein>